<evidence type="ECO:0000259" key="1">
    <source>
        <dbReference type="Pfam" id="PF13847"/>
    </source>
</evidence>
<dbReference type="EMBL" id="CP000551">
    <property type="protein sequence ID" value="ABM70728.1"/>
    <property type="molecule type" value="Genomic_DNA"/>
</dbReference>
<dbReference type="STRING" id="146891.A9601_14451"/>
<dbReference type="KEGG" id="pmb:A9601_14451"/>
<dbReference type="Gene3D" id="3.40.50.150">
    <property type="entry name" value="Vaccinia Virus protein VP39"/>
    <property type="match status" value="1"/>
</dbReference>
<proteinExistence type="predicted"/>
<dbReference type="GO" id="GO:0032259">
    <property type="term" value="P:methylation"/>
    <property type="evidence" value="ECO:0007669"/>
    <property type="project" value="UniProtKB-KW"/>
</dbReference>
<organism evidence="2 3">
    <name type="scientific">Prochlorococcus marinus (strain AS9601)</name>
    <dbReference type="NCBI Taxonomy" id="146891"/>
    <lineage>
        <taxon>Bacteria</taxon>
        <taxon>Bacillati</taxon>
        <taxon>Cyanobacteriota</taxon>
        <taxon>Cyanophyceae</taxon>
        <taxon>Synechococcales</taxon>
        <taxon>Prochlorococcaceae</taxon>
        <taxon>Prochlorococcus</taxon>
    </lineage>
</organism>
<keyword evidence="2" id="KW-0808">Transferase</keyword>
<dbReference type="PANTHER" id="PTHR43861">
    <property type="entry name" value="TRANS-ACONITATE 2-METHYLTRANSFERASE-RELATED"/>
    <property type="match status" value="1"/>
</dbReference>
<dbReference type="CDD" id="cd02440">
    <property type="entry name" value="AdoMet_MTases"/>
    <property type="match status" value="1"/>
</dbReference>
<evidence type="ECO:0000313" key="2">
    <source>
        <dbReference type="EMBL" id="ABM70728.1"/>
    </source>
</evidence>
<dbReference type="InterPro" id="IPR025714">
    <property type="entry name" value="Methyltranfer_dom"/>
</dbReference>
<reference evidence="2 3" key="1">
    <citation type="journal article" date="2007" name="PLoS Genet.">
        <title>Patterns and implications of gene gain and loss in the evolution of Prochlorococcus.</title>
        <authorList>
            <person name="Kettler G.C."/>
            <person name="Martiny A.C."/>
            <person name="Huang K."/>
            <person name="Zucker J."/>
            <person name="Coleman M.L."/>
            <person name="Rodrigue S."/>
            <person name="Chen F."/>
            <person name="Lapidus A."/>
            <person name="Ferriera S."/>
            <person name="Johnson J."/>
            <person name="Steglich C."/>
            <person name="Church G.M."/>
            <person name="Richardson P."/>
            <person name="Chisholm S.W."/>
        </authorList>
    </citation>
    <scope>NUCLEOTIDE SEQUENCE [LARGE SCALE GENOMIC DNA]</scope>
    <source>
        <strain evidence="2 3">AS9601</strain>
    </source>
</reference>
<dbReference type="HOGENOM" id="CLU_1259534_0_0_3"/>
<dbReference type="InterPro" id="IPR029063">
    <property type="entry name" value="SAM-dependent_MTases_sf"/>
</dbReference>
<dbReference type="Pfam" id="PF13847">
    <property type="entry name" value="Methyltransf_31"/>
    <property type="match status" value="1"/>
</dbReference>
<keyword evidence="2" id="KW-0489">Methyltransferase</keyword>
<gene>
    <name evidence="2" type="ordered locus">A9601_14451</name>
</gene>
<dbReference type="PANTHER" id="PTHR43861:SF6">
    <property type="entry name" value="METHYLTRANSFERASE TYPE 11"/>
    <property type="match status" value="1"/>
</dbReference>
<dbReference type="SUPFAM" id="SSF53335">
    <property type="entry name" value="S-adenosyl-L-methionine-dependent methyltransferases"/>
    <property type="match status" value="1"/>
</dbReference>
<protein>
    <submittedName>
        <fullName evidence="2">SAM-dependent methyltransferase</fullName>
    </submittedName>
</protein>
<evidence type="ECO:0000313" key="3">
    <source>
        <dbReference type="Proteomes" id="UP000002590"/>
    </source>
</evidence>
<dbReference type="eggNOG" id="COG2226">
    <property type="taxonomic scope" value="Bacteria"/>
</dbReference>
<dbReference type="Proteomes" id="UP000002590">
    <property type="component" value="Chromosome"/>
</dbReference>
<dbReference type="GO" id="GO:0008168">
    <property type="term" value="F:methyltransferase activity"/>
    <property type="evidence" value="ECO:0007669"/>
    <property type="project" value="UniProtKB-KW"/>
</dbReference>
<dbReference type="AlphaFoldDB" id="A2BSG7"/>
<accession>A2BSG7</accession>
<name>A2BSG7_PROMS</name>
<dbReference type="OrthoDB" id="9772751at2"/>
<feature type="domain" description="Methyltransferase" evidence="1">
    <location>
        <begin position="76"/>
        <end position="209"/>
    </location>
</feature>
<sequence length="223" mass="26468">MREIDFMSSLHKSTKRNYLERVNDKEFPKSKAATLAKKFDFDYWDGDRRINYGGYSYKPGRWTKVAQEMINTYNLKSDSKILDIGCGKGYLLYEFRKLLPECEVFGIDISEYAIKNSHEKVRENLKLGSANNLPFNSKMFDLVISINTLHNLYCFDLFSALKEIERVAKINKYICVESYRNEEEKANLLYWQVTCEAFNNPKEWEWWFNQSGYTGDYSYIYFS</sequence>